<gene>
    <name evidence="3" type="ORF">CBEIBR21_23025</name>
    <name evidence="2" type="ORF">CLBCK_29700</name>
</gene>
<accession>A0A1S8S4B3</accession>
<evidence type="ECO:0000313" key="4">
    <source>
        <dbReference type="Proteomes" id="UP000190959"/>
    </source>
</evidence>
<dbReference type="InterPro" id="IPR018530">
    <property type="entry name" value="SiaC"/>
</dbReference>
<dbReference type="Proteomes" id="UP000190959">
    <property type="component" value="Unassembled WGS sequence"/>
</dbReference>
<dbReference type="EMBL" id="LZZI01000054">
    <property type="protein sequence ID" value="OOM60271.1"/>
    <property type="molecule type" value="Genomic_DNA"/>
</dbReference>
<protein>
    <recommendedName>
        <fullName evidence="1">SiaC family regulatory phosphoprotein domain-containing protein</fullName>
    </recommendedName>
</protein>
<sequence>MDSLIIEKTVSTPYINLNYDERKLIISGESFPENAAKFYEPVMIWIKEYLEQLAEEETIIEFEMIYFNSSTSKIFMTILDLFDQEVEKGKNIKIHWIASEDNDIAIECGEEFKEDLEFIEFNIIVN</sequence>
<evidence type="ECO:0000313" key="5">
    <source>
        <dbReference type="Proteomes" id="UP000190973"/>
    </source>
</evidence>
<dbReference type="Proteomes" id="UP000190973">
    <property type="component" value="Unassembled WGS sequence"/>
</dbReference>
<dbReference type="AlphaFoldDB" id="A0A1S8S4B3"/>
<reference evidence="2 5" key="1">
    <citation type="submission" date="2016-05" db="EMBL/GenBank/DDBJ databases">
        <title>Microbial solvent formation.</title>
        <authorList>
            <person name="Poehlein A."/>
            <person name="Montoya Solano J.D."/>
            <person name="Flitsch S."/>
            <person name="Krabben P."/>
            <person name="Duerre P."/>
            <person name="Daniel R."/>
        </authorList>
    </citation>
    <scope>NUCLEOTIDE SEQUENCE [LARGE SCALE GENOMIC DNA]</scope>
    <source>
        <strain evidence="2 5">DSM 53</strain>
    </source>
</reference>
<name>A0A1S8S4B3_CLOBE</name>
<reference evidence="3 4" key="2">
    <citation type="submission" date="2017-02" db="EMBL/GenBank/DDBJ databases">
        <title>Genome sequence of Clostridium beijerinckii Br21.</title>
        <authorList>
            <person name="Fonseca B.C."/>
            <person name="Guazzaroni M.E."/>
            <person name="Riano-Pachon D.M."/>
            <person name="Reginatto V."/>
        </authorList>
    </citation>
    <scope>NUCLEOTIDE SEQUENCE [LARGE SCALE GENOMIC DNA]</scope>
    <source>
        <strain evidence="3 4">Br21</strain>
    </source>
</reference>
<proteinExistence type="predicted"/>
<comment type="caution">
    <text evidence="2">The sequence shown here is derived from an EMBL/GenBank/DDBJ whole genome shotgun (WGS) entry which is preliminary data.</text>
</comment>
<evidence type="ECO:0000313" key="2">
    <source>
        <dbReference type="EMBL" id="OOM60271.1"/>
    </source>
</evidence>
<evidence type="ECO:0000259" key="1">
    <source>
        <dbReference type="Pfam" id="PF09345"/>
    </source>
</evidence>
<organism evidence="2 5">
    <name type="scientific">Clostridium beijerinckii</name>
    <name type="common">Clostridium MP</name>
    <dbReference type="NCBI Taxonomy" id="1520"/>
    <lineage>
        <taxon>Bacteria</taxon>
        <taxon>Bacillati</taxon>
        <taxon>Bacillota</taxon>
        <taxon>Clostridia</taxon>
        <taxon>Eubacteriales</taxon>
        <taxon>Clostridiaceae</taxon>
        <taxon>Clostridium</taxon>
    </lineage>
</organism>
<feature type="domain" description="SiaC family regulatory phosphoprotein" evidence="1">
    <location>
        <begin position="6"/>
        <end position="124"/>
    </location>
</feature>
<dbReference type="Pfam" id="PF09345">
    <property type="entry name" value="SiaC"/>
    <property type="match status" value="1"/>
</dbReference>
<dbReference type="RefSeq" id="WP_077839426.1">
    <property type="nucleotide sequence ID" value="NZ_JABSWK010000001.1"/>
</dbReference>
<evidence type="ECO:0000313" key="3">
    <source>
        <dbReference type="EMBL" id="OOP71143.1"/>
    </source>
</evidence>
<dbReference type="EMBL" id="MWMH01000010">
    <property type="protein sequence ID" value="OOP71143.1"/>
    <property type="molecule type" value="Genomic_DNA"/>
</dbReference>